<keyword evidence="4" id="KW-0347">Helicase</keyword>
<dbReference type="EC" id="3.6.4.13" evidence="1"/>
<keyword evidence="4" id="KW-0067">ATP-binding</keyword>
<dbReference type="SUPFAM" id="SSF52540">
    <property type="entry name" value="P-loop containing nucleoside triphosphate hydrolases"/>
    <property type="match status" value="1"/>
</dbReference>
<protein>
    <recommendedName>
        <fullName evidence="1">RNA helicase</fullName>
        <ecNumber evidence="1">3.6.4.13</ecNumber>
    </recommendedName>
</protein>
<name>A0AAW1N792_POPJA</name>
<keyword evidence="3" id="KW-0378">Hydrolase</keyword>
<comment type="caution">
    <text evidence="7">The sequence shown here is derived from an EMBL/GenBank/DDBJ whole genome shotgun (WGS) entry which is preliminary data.</text>
</comment>
<evidence type="ECO:0000256" key="3">
    <source>
        <dbReference type="ARBA" id="ARBA00022801"/>
    </source>
</evidence>
<evidence type="ECO:0000313" key="8">
    <source>
        <dbReference type="Proteomes" id="UP001458880"/>
    </source>
</evidence>
<accession>A0AAW1N792</accession>
<dbReference type="EMBL" id="JASPKY010000005">
    <property type="protein sequence ID" value="KAK9754812.1"/>
    <property type="molecule type" value="Genomic_DNA"/>
</dbReference>
<evidence type="ECO:0000256" key="6">
    <source>
        <dbReference type="ARBA" id="ARBA00047984"/>
    </source>
</evidence>
<dbReference type="GO" id="GO:0005681">
    <property type="term" value="C:spliceosomal complex"/>
    <property type="evidence" value="ECO:0007669"/>
    <property type="project" value="TreeGrafter"/>
</dbReference>
<dbReference type="GO" id="GO:0003724">
    <property type="term" value="F:RNA helicase activity"/>
    <property type="evidence" value="ECO:0007669"/>
    <property type="project" value="UniProtKB-EC"/>
</dbReference>
<dbReference type="GO" id="GO:0006397">
    <property type="term" value="P:mRNA processing"/>
    <property type="evidence" value="ECO:0007669"/>
    <property type="project" value="UniProtKB-KW"/>
</dbReference>
<evidence type="ECO:0000256" key="5">
    <source>
        <dbReference type="ARBA" id="ARBA00023187"/>
    </source>
</evidence>
<dbReference type="Gene3D" id="3.40.50.300">
    <property type="entry name" value="P-loop containing nucleotide triphosphate hydrolases"/>
    <property type="match status" value="1"/>
</dbReference>
<proteinExistence type="predicted"/>
<evidence type="ECO:0000256" key="2">
    <source>
        <dbReference type="ARBA" id="ARBA00022664"/>
    </source>
</evidence>
<dbReference type="PANTHER" id="PTHR18934:SF109">
    <property type="entry name" value="ATP-DEPENDENT RNA HELICASE DHX15 HOMOLOG"/>
    <property type="match status" value="1"/>
</dbReference>
<dbReference type="GO" id="GO:0016787">
    <property type="term" value="F:hydrolase activity"/>
    <property type="evidence" value="ECO:0007669"/>
    <property type="project" value="UniProtKB-KW"/>
</dbReference>
<dbReference type="InterPro" id="IPR027417">
    <property type="entry name" value="P-loop_NTPase"/>
</dbReference>
<evidence type="ECO:0000256" key="1">
    <source>
        <dbReference type="ARBA" id="ARBA00012552"/>
    </source>
</evidence>
<keyword evidence="2" id="KW-0507">mRNA processing</keyword>
<dbReference type="GO" id="GO:0008380">
    <property type="term" value="P:RNA splicing"/>
    <property type="evidence" value="ECO:0007669"/>
    <property type="project" value="UniProtKB-KW"/>
</dbReference>
<dbReference type="PANTHER" id="PTHR18934">
    <property type="entry name" value="ATP-DEPENDENT RNA HELICASE"/>
    <property type="match status" value="1"/>
</dbReference>
<evidence type="ECO:0000256" key="4">
    <source>
        <dbReference type="ARBA" id="ARBA00022806"/>
    </source>
</evidence>
<organism evidence="7 8">
    <name type="scientific">Popillia japonica</name>
    <name type="common">Japanese beetle</name>
    <dbReference type="NCBI Taxonomy" id="7064"/>
    <lineage>
        <taxon>Eukaryota</taxon>
        <taxon>Metazoa</taxon>
        <taxon>Ecdysozoa</taxon>
        <taxon>Arthropoda</taxon>
        <taxon>Hexapoda</taxon>
        <taxon>Insecta</taxon>
        <taxon>Pterygota</taxon>
        <taxon>Neoptera</taxon>
        <taxon>Endopterygota</taxon>
        <taxon>Coleoptera</taxon>
        <taxon>Polyphaga</taxon>
        <taxon>Scarabaeiformia</taxon>
        <taxon>Scarabaeidae</taxon>
        <taxon>Rutelinae</taxon>
        <taxon>Popillia</taxon>
    </lineage>
</organism>
<dbReference type="Proteomes" id="UP001458880">
    <property type="component" value="Unassembled WGS sequence"/>
</dbReference>
<dbReference type="GO" id="GO:0003723">
    <property type="term" value="F:RNA binding"/>
    <property type="evidence" value="ECO:0007669"/>
    <property type="project" value="TreeGrafter"/>
</dbReference>
<evidence type="ECO:0000313" key="7">
    <source>
        <dbReference type="EMBL" id="KAK9754812.1"/>
    </source>
</evidence>
<dbReference type="AlphaFoldDB" id="A0AAW1N792"/>
<reference evidence="7 8" key="1">
    <citation type="journal article" date="2024" name="BMC Genomics">
        <title>De novo assembly and annotation of Popillia japonica's genome with initial clues to its potential as an invasive pest.</title>
        <authorList>
            <person name="Cucini C."/>
            <person name="Boschi S."/>
            <person name="Funari R."/>
            <person name="Cardaioli E."/>
            <person name="Iannotti N."/>
            <person name="Marturano G."/>
            <person name="Paoli F."/>
            <person name="Bruttini M."/>
            <person name="Carapelli A."/>
            <person name="Frati F."/>
            <person name="Nardi F."/>
        </authorList>
    </citation>
    <scope>NUCLEOTIDE SEQUENCE [LARGE SCALE GENOMIC DNA]</scope>
    <source>
        <strain evidence="7">DMR45628</strain>
    </source>
</reference>
<keyword evidence="5" id="KW-0508">mRNA splicing</keyword>
<comment type="catalytic activity">
    <reaction evidence="6">
        <text>ATP + H2O = ADP + phosphate + H(+)</text>
        <dbReference type="Rhea" id="RHEA:13065"/>
        <dbReference type="ChEBI" id="CHEBI:15377"/>
        <dbReference type="ChEBI" id="CHEBI:15378"/>
        <dbReference type="ChEBI" id="CHEBI:30616"/>
        <dbReference type="ChEBI" id="CHEBI:43474"/>
        <dbReference type="ChEBI" id="CHEBI:456216"/>
        <dbReference type="EC" id="3.6.4.13"/>
    </reaction>
</comment>
<keyword evidence="8" id="KW-1185">Reference proteome</keyword>
<sequence>MSKRRIEALDPFIKKKREERGISTALTTGTTVSTPVNSLTGLPFTPKYHELFRKRITLPVFEYKNDFMRLLQERQCIVLVGETGSGKTTQIPQWCVEYATTIGKKGVCCTQPRRVAAMSVAQRVSEEMDVALGQEVGYSIRFEDCSSAKTILK</sequence>
<gene>
    <name evidence="7" type="ORF">QE152_g1030</name>
</gene>
<keyword evidence="4" id="KW-0547">Nucleotide-binding</keyword>